<proteinExistence type="inferred from homology"/>
<reference evidence="9" key="1">
    <citation type="submission" date="2025-08" db="UniProtKB">
        <authorList>
            <consortium name="RefSeq"/>
        </authorList>
    </citation>
    <scope>IDENTIFICATION</scope>
    <source>
        <tissue evidence="9">Muscle</tissue>
    </source>
</reference>
<dbReference type="GO" id="GO:0000139">
    <property type="term" value="C:Golgi membrane"/>
    <property type="evidence" value="ECO:0007669"/>
    <property type="project" value="UniProtKB-SubCell"/>
</dbReference>
<comment type="subcellular location">
    <subcellularLocation>
        <location evidence="1">Endoplasmic reticulum membrane</location>
        <topology evidence="1">Multi-pass membrane protein</topology>
    </subcellularLocation>
    <subcellularLocation>
        <location evidence="8">Golgi apparatus membrane</location>
        <topology evidence="8">Multi-pass membrane protein</topology>
    </subcellularLocation>
    <subcellularLocation>
        <location evidence="8">Early endosome membrane</location>
        <topology evidence="8">Multi-pass membrane protein</topology>
    </subcellularLocation>
</comment>
<dbReference type="GO" id="GO:0005886">
    <property type="term" value="C:plasma membrane"/>
    <property type="evidence" value="ECO:0007669"/>
    <property type="project" value="TreeGrafter"/>
</dbReference>
<dbReference type="GO" id="GO:0031901">
    <property type="term" value="C:early endosome membrane"/>
    <property type="evidence" value="ECO:0007669"/>
    <property type="project" value="UniProtKB-SubCell"/>
</dbReference>
<sequence length="126" mass="14266">ILKGVVGVGLFALAHAAFSAAQHRSYMRLTEKENETLPIDIVLQTLLSFVITCYGIVHISGEFKDMDASSELKNKTFDTLRNHPSFYLFNHRGRVLFRPPEQEPSTPSAQALPSNPLRLRKLENYH</sequence>
<dbReference type="GO" id="GO:0022890">
    <property type="term" value="F:inorganic cation transmembrane transporter activity"/>
    <property type="evidence" value="ECO:0007669"/>
    <property type="project" value="TreeGrafter"/>
</dbReference>
<dbReference type="RefSeq" id="XP_018919169.2">
    <property type="nucleotide sequence ID" value="XM_019063624.2"/>
</dbReference>
<dbReference type="KEGG" id="ccar:109045808"/>
<evidence type="ECO:0000256" key="7">
    <source>
        <dbReference type="ARBA" id="ARBA00023136"/>
    </source>
</evidence>
<keyword evidence="6 8" id="KW-1133">Transmembrane helix</keyword>
<keyword evidence="8" id="KW-0813">Transport</keyword>
<dbReference type="GO" id="GO:0072546">
    <property type="term" value="C:EMC complex"/>
    <property type="evidence" value="ECO:0007669"/>
    <property type="project" value="UniProtKB-UniRule"/>
</dbReference>
<evidence type="ECO:0000256" key="4">
    <source>
        <dbReference type="ARBA" id="ARBA00022692"/>
    </source>
</evidence>
<evidence type="ECO:0000256" key="8">
    <source>
        <dbReference type="RuleBase" id="RU367002"/>
    </source>
</evidence>
<dbReference type="Proteomes" id="UP001155660">
    <property type="component" value="Chromosome B14"/>
</dbReference>
<evidence type="ECO:0000256" key="2">
    <source>
        <dbReference type="ARBA" id="ARBA00006109"/>
    </source>
</evidence>
<keyword evidence="5 8" id="KW-0256">Endoplasmic reticulum</keyword>
<dbReference type="GeneID" id="109045808"/>
<keyword evidence="8" id="KW-0967">Endosome</keyword>
<evidence type="ECO:0000313" key="9">
    <source>
        <dbReference type="RefSeq" id="XP_018919169.2"/>
    </source>
</evidence>
<keyword evidence="8" id="KW-0460">Magnesium</keyword>
<keyword evidence="4 8" id="KW-0812">Transmembrane</keyword>
<comment type="function">
    <text evidence="8">Part of the endoplasmic reticulum membrane protein complex (EMC) that enables the energy-independent insertion into endoplasmic reticulum membranes of newly synthesized membrane proteins. May be involved in Mg(2+) transport.</text>
</comment>
<comment type="subunit">
    <text evidence="3">Component of the ER membrane protein complex (EMC).</text>
</comment>
<comment type="caution">
    <text evidence="8">Lacks conserved residue(s) required for the propagation of feature annotation.</text>
</comment>
<evidence type="ECO:0000256" key="5">
    <source>
        <dbReference type="ARBA" id="ARBA00022824"/>
    </source>
</evidence>
<organism evidence="9">
    <name type="scientific">Cyprinus carpio</name>
    <name type="common">Common carp</name>
    <dbReference type="NCBI Taxonomy" id="7962"/>
    <lineage>
        <taxon>Eukaryota</taxon>
        <taxon>Metazoa</taxon>
        <taxon>Chordata</taxon>
        <taxon>Craniata</taxon>
        <taxon>Vertebrata</taxon>
        <taxon>Euteleostomi</taxon>
        <taxon>Actinopterygii</taxon>
        <taxon>Neopterygii</taxon>
        <taxon>Teleostei</taxon>
        <taxon>Ostariophysi</taxon>
        <taxon>Cypriniformes</taxon>
        <taxon>Cyprinidae</taxon>
        <taxon>Cyprininae</taxon>
        <taxon>Cyprinus</taxon>
    </lineage>
</organism>
<name>A0A9Q9ZAE9_CYPCA</name>
<comment type="similarity">
    <text evidence="2 8">Belongs to the membrane magnesium transporter (TC 1.A.67) family.</text>
</comment>
<dbReference type="Pfam" id="PF10270">
    <property type="entry name" value="MMgT"/>
    <property type="match status" value="1"/>
</dbReference>
<protein>
    <recommendedName>
        <fullName evidence="8">Membrane magnesium transporter</fullName>
    </recommendedName>
</protein>
<feature type="transmembrane region" description="Helical" evidence="8">
    <location>
        <begin position="37"/>
        <end position="57"/>
    </location>
</feature>
<evidence type="ECO:0000256" key="3">
    <source>
        <dbReference type="ARBA" id="ARBA00011276"/>
    </source>
</evidence>
<dbReference type="PANTHER" id="PTHR21181:SF7">
    <property type="entry name" value="ER MEMBRANE PROTEIN COMPLEX SUBUNIT 5"/>
    <property type="match status" value="1"/>
</dbReference>
<dbReference type="PANTHER" id="PTHR21181">
    <property type="match status" value="1"/>
</dbReference>
<accession>A0A9Q9ZAE9</accession>
<keyword evidence="8" id="KW-0333">Golgi apparatus</keyword>
<evidence type="ECO:0000256" key="6">
    <source>
        <dbReference type="ARBA" id="ARBA00022989"/>
    </source>
</evidence>
<evidence type="ECO:0000256" key="1">
    <source>
        <dbReference type="ARBA" id="ARBA00004477"/>
    </source>
</evidence>
<gene>
    <name evidence="9" type="primary">mmgt1</name>
</gene>
<feature type="non-terminal residue" evidence="9">
    <location>
        <position position="1"/>
    </location>
</feature>
<dbReference type="CTD" id="93380"/>
<dbReference type="AlphaFoldDB" id="A0A9Q9ZAE9"/>
<dbReference type="InterPro" id="IPR018937">
    <property type="entry name" value="MMgT"/>
</dbReference>
<dbReference type="OrthoDB" id="44756at2759"/>
<keyword evidence="7 8" id="KW-0472">Membrane</keyword>